<dbReference type="EMBL" id="GBHO01033183">
    <property type="protein sequence ID" value="JAG10421.1"/>
    <property type="molecule type" value="Transcribed_RNA"/>
</dbReference>
<evidence type="ECO:0000313" key="4">
    <source>
        <dbReference type="EMBL" id="JAG10414.1"/>
    </source>
</evidence>
<proteinExistence type="predicted"/>
<reference evidence="5" key="1">
    <citation type="journal article" date="2014" name="PLoS ONE">
        <title>Transcriptome-Based Identification of ABC Transporters in the Western Tarnished Plant Bug Lygus hesperus.</title>
        <authorList>
            <person name="Hull J.J."/>
            <person name="Chaney K."/>
            <person name="Geib S.M."/>
            <person name="Fabrick J.A."/>
            <person name="Brent C.S."/>
            <person name="Walsh D."/>
            <person name="Lavine L.C."/>
        </authorList>
    </citation>
    <scope>NUCLEOTIDE SEQUENCE</scope>
</reference>
<evidence type="ECO:0000313" key="10">
    <source>
        <dbReference type="EMBL" id="JAG23384.1"/>
    </source>
</evidence>
<gene>
    <name evidence="5" type="primary">cas3_8</name>
    <name evidence="2" type="synonym">cas3_0</name>
    <name evidence="3" type="synonym">cas3_1</name>
    <name evidence="8" type="synonym">cas3_2</name>
    <name evidence="10" type="synonym">cas3_3</name>
    <name evidence="9" type="synonym">cas3_4</name>
    <name evidence="4" type="synonym">cas3_5</name>
    <name evidence="7" type="synonym">cas3_6</name>
    <name evidence="6" type="synonym">cas3_7</name>
    <name evidence="1" type="synonym">cas3_9</name>
    <name evidence="5" type="ORF">CM83_26942</name>
    <name evidence="7" type="ORF">CM83_26944</name>
    <name evidence="6" type="ORF">CM83_26946</name>
    <name evidence="4" type="ORF">CM83_26949</name>
    <name evidence="10" type="ORF">CM83_26953</name>
    <name evidence="9" type="ORF">CM83_26956</name>
    <name evidence="8" type="ORF">CM83_26958</name>
    <name evidence="1" type="ORF">CM83_26976</name>
    <name evidence="3" type="ORF">CM83_26982</name>
    <name evidence="2" type="ORF">CM83_26984</name>
</gene>
<evidence type="ECO:0000313" key="9">
    <source>
        <dbReference type="EMBL" id="JAG23383.1"/>
    </source>
</evidence>
<evidence type="ECO:0000313" key="1">
    <source>
        <dbReference type="EMBL" id="JAG06513.1"/>
    </source>
</evidence>
<organism evidence="5">
    <name type="scientific">Lygus hesperus</name>
    <name type="common">Western plant bug</name>
    <dbReference type="NCBI Taxonomy" id="30085"/>
    <lineage>
        <taxon>Eukaryota</taxon>
        <taxon>Metazoa</taxon>
        <taxon>Ecdysozoa</taxon>
        <taxon>Arthropoda</taxon>
        <taxon>Hexapoda</taxon>
        <taxon>Insecta</taxon>
        <taxon>Pterygota</taxon>
        <taxon>Neoptera</taxon>
        <taxon>Paraneoptera</taxon>
        <taxon>Hemiptera</taxon>
        <taxon>Heteroptera</taxon>
        <taxon>Panheteroptera</taxon>
        <taxon>Cimicomorpha</taxon>
        <taxon>Miridae</taxon>
        <taxon>Mirini</taxon>
        <taxon>Lygus</taxon>
    </lineage>
</organism>
<dbReference type="EMBL" id="GBHO01037088">
    <property type="protein sequence ID" value="JAG06516.1"/>
    <property type="molecule type" value="Transcribed_RNA"/>
</dbReference>
<dbReference type="EMBL" id="GBHO01020220">
    <property type="protein sequence ID" value="JAG23384.1"/>
    <property type="molecule type" value="Transcribed_RNA"/>
</dbReference>
<name>A0A0A9WRI6_LYGHE</name>
<evidence type="ECO:0000313" key="5">
    <source>
        <dbReference type="EMBL" id="JAG10419.1"/>
    </source>
</evidence>
<dbReference type="AlphaFoldDB" id="A0A0A9WRI6"/>
<evidence type="ECO:0000313" key="3">
    <source>
        <dbReference type="EMBL" id="JAG06516.1"/>
    </source>
</evidence>
<dbReference type="EMBL" id="GBHO01020221">
    <property type="protein sequence ID" value="JAG23383.1"/>
    <property type="molecule type" value="Transcribed_RNA"/>
</dbReference>
<evidence type="ECO:0000313" key="8">
    <source>
        <dbReference type="EMBL" id="JAG23382.1"/>
    </source>
</evidence>
<sequence>MSQKKTIEELVEELNTSFITLLKQSSIGNSQTVRSVGISGEVNTDVDISHIQDTSSTSTLHDTTSQGLYSSVAAQSIVMTASEILQRIVAIQVLSIVGDDYRTSFVTFRLRDTFRELANNIAQQIDGTSQQVHDMIMEIQEALDTDLNVCAAEEISASDASHSTA</sequence>
<dbReference type="EMBL" id="GBHO01020222">
    <property type="protein sequence ID" value="JAG23382.1"/>
    <property type="molecule type" value="Transcribed_RNA"/>
</dbReference>
<reference evidence="5" key="2">
    <citation type="submission" date="2014-07" db="EMBL/GenBank/DDBJ databases">
        <authorList>
            <person name="Hull J."/>
        </authorList>
    </citation>
    <scope>NUCLEOTIDE SEQUENCE</scope>
</reference>
<accession>A0A0A9WRI6</accession>
<protein>
    <submittedName>
        <fullName evidence="5">CRISPR-associated helicase Cas3</fullName>
    </submittedName>
</protein>
<dbReference type="EMBL" id="GBHO01033182">
    <property type="protein sequence ID" value="JAG10422.1"/>
    <property type="molecule type" value="Transcribed_RNA"/>
</dbReference>
<evidence type="ECO:0000313" key="7">
    <source>
        <dbReference type="EMBL" id="JAG10422.1"/>
    </source>
</evidence>
<evidence type="ECO:0000313" key="6">
    <source>
        <dbReference type="EMBL" id="JAG10421.1"/>
    </source>
</evidence>
<evidence type="ECO:0000313" key="2">
    <source>
        <dbReference type="EMBL" id="JAG06514.1"/>
    </source>
</evidence>
<dbReference type="EMBL" id="GBHO01033190">
    <property type="protein sequence ID" value="JAG10414.1"/>
    <property type="molecule type" value="Transcribed_RNA"/>
</dbReference>
<dbReference type="EMBL" id="GBHO01033185">
    <property type="protein sequence ID" value="JAG10419.1"/>
    <property type="molecule type" value="Transcribed_RNA"/>
</dbReference>
<dbReference type="EMBL" id="GBHO01037090">
    <property type="protein sequence ID" value="JAG06514.1"/>
    <property type="molecule type" value="Transcribed_RNA"/>
</dbReference>
<dbReference type="EMBL" id="GBHO01037091">
    <property type="protein sequence ID" value="JAG06513.1"/>
    <property type="molecule type" value="Transcribed_RNA"/>
</dbReference>